<gene>
    <name evidence="3" type="ORF">RISK_005468</name>
</gene>
<evidence type="ECO:0000259" key="2">
    <source>
        <dbReference type="Pfam" id="PF20434"/>
    </source>
</evidence>
<dbReference type="Gene3D" id="3.40.50.1820">
    <property type="entry name" value="alpha/beta hydrolase"/>
    <property type="match status" value="1"/>
</dbReference>
<keyword evidence="4" id="KW-1185">Reference proteome</keyword>
<dbReference type="AlphaFoldDB" id="A0A0J1B6R0"/>
<proteinExistence type="predicted"/>
<feature type="domain" description="BD-FAE-like" evidence="2">
    <location>
        <begin position="90"/>
        <end position="268"/>
    </location>
</feature>
<name>A0A0J1B6R0_RHOIS</name>
<dbReference type="Pfam" id="PF20434">
    <property type="entry name" value="BD-FAE"/>
    <property type="match status" value="1"/>
</dbReference>
<dbReference type="Proteomes" id="UP000036367">
    <property type="component" value="Unassembled WGS sequence"/>
</dbReference>
<evidence type="ECO:0000313" key="3">
    <source>
        <dbReference type="EMBL" id="KLU02402.1"/>
    </source>
</evidence>
<organism evidence="3 4">
    <name type="scientific">Rhodopirellula islandica</name>
    <dbReference type="NCBI Taxonomy" id="595434"/>
    <lineage>
        <taxon>Bacteria</taxon>
        <taxon>Pseudomonadati</taxon>
        <taxon>Planctomycetota</taxon>
        <taxon>Planctomycetia</taxon>
        <taxon>Pirellulales</taxon>
        <taxon>Pirellulaceae</taxon>
        <taxon>Rhodopirellula</taxon>
    </lineage>
</organism>
<reference evidence="3" key="1">
    <citation type="submission" date="2015-05" db="EMBL/GenBank/DDBJ databases">
        <title>Permanent draft genome of Rhodopirellula islandicus K833.</title>
        <authorList>
            <person name="Kizina J."/>
            <person name="Richter M."/>
            <person name="Glockner F.O."/>
            <person name="Harder J."/>
        </authorList>
    </citation>
    <scope>NUCLEOTIDE SEQUENCE [LARGE SCALE GENOMIC DNA]</scope>
    <source>
        <strain evidence="3">K833</strain>
    </source>
</reference>
<dbReference type="OrthoDB" id="9794725at2"/>
<dbReference type="SUPFAM" id="SSF53474">
    <property type="entry name" value="alpha/beta-Hydrolases"/>
    <property type="match status" value="1"/>
</dbReference>
<dbReference type="EMBL" id="LECT01000044">
    <property type="protein sequence ID" value="KLU02402.1"/>
    <property type="molecule type" value="Genomic_DNA"/>
</dbReference>
<dbReference type="InterPro" id="IPR049492">
    <property type="entry name" value="BD-FAE-like_dom"/>
</dbReference>
<dbReference type="PATRIC" id="fig|595434.4.peg.5194"/>
<dbReference type="PANTHER" id="PTHR48081">
    <property type="entry name" value="AB HYDROLASE SUPERFAMILY PROTEIN C4A8.06C"/>
    <property type="match status" value="1"/>
</dbReference>
<evidence type="ECO:0000256" key="1">
    <source>
        <dbReference type="ARBA" id="ARBA00022801"/>
    </source>
</evidence>
<protein>
    <submittedName>
        <fullName evidence="3">Endo-1,4-beta-xylanase B</fullName>
    </submittedName>
</protein>
<dbReference type="PANTHER" id="PTHR48081:SF6">
    <property type="entry name" value="PEPTIDASE S9 PROLYL OLIGOPEPTIDASE CATALYTIC DOMAIN-CONTAINING PROTEIN"/>
    <property type="match status" value="1"/>
</dbReference>
<dbReference type="InterPro" id="IPR050300">
    <property type="entry name" value="GDXG_lipolytic_enzyme"/>
</dbReference>
<dbReference type="STRING" id="595434.RISK_005468"/>
<keyword evidence="1" id="KW-0378">Hydrolase</keyword>
<sequence>MISFLPTNHPTLFANALPMNTSWKFPLTLVVLTAAWMPLCSLAESAEPETLPLWTDEELGSTEADDTEVLNDRGDRNSWVTDISRPTLTVYHADPAKHSGTSIVICPGGGYGGLAIDKEGHVVAEWFAEQGVTAGVLKYRCGGGAHKHPIPMGDARQAVKLMRDHADEWKLAKDQVGIMGFSAGGHLASTIATDPQTGVNFAALIYPVISLDKEITHGGSKKNLLGESPSEELVHQMSRDEQVSSLTCPTFLVHAGDDKGVPVANSLRYYAACIEHGVPAEMHLFPTGGHGFGMFRGDRPVDQWPNQLKAWLQLNGWLK</sequence>
<evidence type="ECO:0000313" key="4">
    <source>
        <dbReference type="Proteomes" id="UP000036367"/>
    </source>
</evidence>
<accession>A0A0J1B6R0</accession>
<dbReference type="InterPro" id="IPR029058">
    <property type="entry name" value="AB_hydrolase_fold"/>
</dbReference>
<dbReference type="GO" id="GO:0016798">
    <property type="term" value="F:hydrolase activity, acting on glycosyl bonds"/>
    <property type="evidence" value="ECO:0007669"/>
    <property type="project" value="UniProtKB-KW"/>
</dbReference>
<dbReference type="GO" id="GO:0045493">
    <property type="term" value="P:xylan catabolic process"/>
    <property type="evidence" value="ECO:0007669"/>
    <property type="project" value="UniProtKB-KW"/>
</dbReference>
<comment type="caution">
    <text evidence="3">The sequence shown here is derived from an EMBL/GenBank/DDBJ whole genome shotgun (WGS) entry which is preliminary data.</text>
</comment>